<dbReference type="STRING" id="545694.TREPR_3232"/>
<evidence type="ECO:0000256" key="1">
    <source>
        <dbReference type="SAM" id="Phobius"/>
    </source>
</evidence>
<keyword evidence="1" id="KW-0812">Transmembrane</keyword>
<evidence type="ECO:0000259" key="2">
    <source>
        <dbReference type="Pfam" id="PF10107"/>
    </source>
</evidence>
<protein>
    <recommendedName>
        <fullName evidence="2">Holliday junction resolvase-related domain-containing protein</fullName>
    </recommendedName>
</protein>
<dbReference type="OrthoDB" id="37460at2"/>
<accession>F5YKY3</accession>
<organism evidence="3 4">
    <name type="scientific">Treponema primitia (strain ATCC BAA-887 / DSM 12427 / ZAS-2)</name>
    <dbReference type="NCBI Taxonomy" id="545694"/>
    <lineage>
        <taxon>Bacteria</taxon>
        <taxon>Pseudomonadati</taxon>
        <taxon>Spirochaetota</taxon>
        <taxon>Spirochaetia</taxon>
        <taxon>Spirochaetales</taxon>
        <taxon>Treponemataceae</taxon>
        <taxon>Treponema</taxon>
    </lineage>
</organism>
<gene>
    <name evidence="3" type="ordered locus">TREPR_3232</name>
</gene>
<dbReference type="InterPro" id="IPR019287">
    <property type="entry name" value="Hday_junct_resolvase-rel_dom"/>
</dbReference>
<reference evidence="3 4" key="2">
    <citation type="journal article" date="2011" name="ISME J.">
        <title>RNA-seq reveals cooperative metabolic interactions between two termite-gut spirochete species in co-culture.</title>
        <authorList>
            <person name="Rosenthal A.Z."/>
            <person name="Matson E.G."/>
            <person name="Eldar A."/>
            <person name="Leadbetter J.R."/>
        </authorList>
    </citation>
    <scope>NUCLEOTIDE SEQUENCE [LARGE SCALE GENOMIC DNA]</scope>
    <source>
        <strain evidence="4">ATCC BAA-887 / DSM 12427 / ZAS-2</strain>
    </source>
</reference>
<reference evidence="4" key="1">
    <citation type="submission" date="2009-12" db="EMBL/GenBank/DDBJ databases">
        <title>Complete sequence of Treponema primitia strain ZAS-2.</title>
        <authorList>
            <person name="Tetu S.G."/>
            <person name="Matson E."/>
            <person name="Ren Q."/>
            <person name="Seshadri R."/>
            <person name="Elbourne L."/>
            <person name="Hassan K.A."/>
            <person name="Durkin A."/>
            <person name="Radune D."/>
            <person name="Mohamoud Y."/>
            <person name="Shay R."/>
            <person name="Jin S."/>
            <person name="Zhang X."/>
            <person name="Lucey K."/>
            <person name="Ballor N.R."/>
            <person name="Ottesen E."/>
            <person name="Rosenthal R."/>
            <person name="Allen A."/>
            <person name="Leadbetter J.R."/>
            <person name="Paulsen I.T."/>
        </authorList>
    </citation>
    <scope>NUCLEOTIDE SEQUENCE [LARGE SCALE GENOMIC DNA]</scope>
    <source>
        <strain evidence="4">ATCC BAA-887 / DSM 12427 / ZAS-2</strain>
    </source>
</reference>
<keyword evidence="1" id="KW-0472">Membrane</keyword>
<feature type="domain" description="Holliday junction resolvase-related" evidence="2">
    <location>
        <begin position="36"/>
        <end position="141"/>
    </location>
</feature>
<dbReference type="AlphaFoldDB" id="F5YKY3"/>
<evidence type="ECO:0000313" key="4">
    <source>
        <dbReference type="Proteomes" id="UP000009223"/>
    </source>
</evidence>
<name>F5YKY3_TREPZ</name>
<dbReference type="eggNOG" id="COG4741">
    <property type="taxonomic scope" value="Bacteria"/>
</dbReference>
<dbReference type="HOGENOM" id="CLU_105716_2_1_12"/>
<dbReference type="RefSeq" id="WP_015707036.1">
    <property type="nucleotide sequence ID" value="NC_015578.1"/>
</dbReference>
<keyword evidence="4" id="KW-1185">Reference proteome</keyword>
<dbReference type="KEGG" id="tpi:TREPR_3232"/>
<proteinExistence type="predicted"/>
<keyword evidence="1" id="KW-1133">Transmembrane helix</keyword>
<dbReference type="Pfam" id="PF10107">
    <property type="entry name" value="Endonuc_Holl"/>
    <property type="match status" value="1"/>
</dbReference>
<feature type="transmembrane region" description="Helical" evidence="1">
    <location>
        <begin position="6"/>
        <end position="26"/>
    </location>
</feature>
<dbReference type="Proteomes" id="UP000009223">
    <property type="component" value="Chromosome"/>
</dbReference>
<sequence length="144" mass="16225">MKTLSPQTILLLCVFALFCLLFLLIGRRMGLSQGRRQERADWESGKLAGIVKARLKASRAVLGGLVSEQIAPMLPDFPFDPGDCRFVGKPVDFIVFRGMNEKNITEVIFLEVKSGTGKNLNEQERRLRDAVQAGRVRWAEFDIE</sequence>
<dbReference type="EMBL" id="CP001843">
    <property type="protein sequence ID" value="AEF86114.1"/>
    <property type="molecule type" value="Genomic_DNA"/>
</dbReference>
<evidence type="ECO:0000313" key="3">
    <source>
        <dbReference type="EMBL" id="AEF86114.1"/>
    </source>
</evidence>